<dbReference type="AlphaFoldDB" id="A0A0V0GMN2"/>
<sequence length="60" mass="7214">MGFIIKSKISKSAHTISKVEYYDVLHWNQEYLSHGQMHQTFQMRSVDRVYLTFQTVQTYL</sequence>
<proteinExistence type="predicted"/>
<organism evidence="1">
    <name type="scientific">Solanum chacoense</name>
    <name type="common">Chaco potato</name>
    <dbReference type="NCBI Taxonomy" id="4108"/>
    <lineage>
        <taxon>Eukaryota</taxon>
        <taxon>Viridiplantae</taxon>
        <taxon>Streptophyta</taxon>
        <taxon>Embryophyta</taxon>
        <taxon>Tracheophyta</taxon>
        <taxon>Spermatophyta</taxon>
        <taxon>Magnoliopsida</taxon>
        <taxon>eudicotyledons</taxon>
        <taxon>Gunneridae</taxon>
        <taxon>Pentapetalae</taxon>
        <taxon>asterids</taxon>
        <taxon>lamiids</taxon>
        <taxon>Solanales</taxon>
        <taxon>Solanaceae</taxon>
        <taxon>Solanoideae</taxon>
        <taxon>Solaneae</taxon>
        <taxon>Solanum</taxon>
    </lineage>
</organism>
<accession>A0A0V0GMN2</accession>
<protein>
    <submittedName>
        <fullName evidence="1">Putative ovule protein</fullName>
    </submittedName>
</protein>
<reference evidence="1" key="1">
    <citation type="submission" date="2015-12" db="EMBL/GenBank/DDBJ databases">
        <title>Gene expression during late stages of embryo sac development: a critical building block for successful pollen-pistil interactions.</title>
        <authorList>
            <person name="Liu Y."/>
            <person name="Joly V."/>
            <person name="Sabar M."/>
            <person name="Matton D.P."/>
        </authorList>
    </citation>
    <scope>NUCLEOTIDE SEQUENCE</scope>
</reference>
<name>A0A0V0GMN2_SOLCH</name>
<evidence type="ECO:0000313" key="1">
    <source>
        <dbReference type="EMBL" id="JAP09445.1"/>
    </source>
</evidence>
<dbReference type="EMBL" id="GEDG01034994">
    <property type="protein sequence ID" value="JAP09445.1"/>
    <property type="molecule type" value="Transcribed_RNA"/>
</dbReference>